<organism evidence="1 2">
    <name type="scientific">Brevibacterium linens ATCC 9172</name>
    <dbReference type="NCBI Taxonomy" id="1255617"/>
    <lineage>
        <taxon>Bacteria</taxon>
        <taxon>Bacillati</taxon>
        <taxon>Actinomycetota</taxon>
        <taxon>Actinomycetes</taxon>
        <taxon>Micrococcales</taxon>
        <taxon>Brevibacteriaceae</taxon>
        <taxon>Brevibacterium</taxon>
    </lineage>
</organism>
<dbReference type="Pfam" id="PF10078">
    <property type="entry name" value="DUF2316"/>
    <property type="match status" value="1"/>
</dbReference>
<protein>
    <recommendedName>
        <fullName evidence="3">Transcriptional regulator</fullName>
    </recommendedName>
</protein>
<dbReference type="InterPro" id="IPR018757">
    <property type="entry name" value="DUF2316"/>
</dbReference>
<dbReference type="Proteomes" id="UP000234641">
    <property type="component" value="Unassembled WGS sequence"/>
</dbReference>
<proteinExistence type="predicted"/>
<evidence type="ECO:0008006" key="3">
    <source>
        <dbReference type="Google" id="ProtNLM"/>
    </source>
</evidence>
<accession>A0A2H1IMU7</accession>
<sequence>MRPTAAELQSNFDRPGLSLAEAAADLTMNEAHLTALLGMRVVGPAEVWLVPDYFEQAVRDVGKEPVPFSILT</sequence>
<name>A0A2H1IMU7_BRELN</name>
<evidence type="ECO:0000313" key="2">
    <source>
        <dbReference type="Proteomes" id="UP000234641"/>
    </source>
</evidence>
<dbReference type="AlphaFoldDB" id="A0A2H1IMU7"/>
<evidence type="ECO:0000313" key="1">
    <source>
        <dbReference type="EMBL" id="SMX76493.1"/>
    </source>
</evidence>
<gene>
    <name evidence="1" type="ORF">BLIN9172_01263</name>
</gene>
<dbReference type="EMBL" id="FXYY01000005">
    <property type="protein sequence ID" value="SMX76493.1"/>
    <property type="molecule type" value="Genomic_DNA"/>
</dbReference>
<reference evidence="1 2" key="1">
    <citation type="submission" date="2017-03" db="EMBL/GenBank/DDBJ databases">
        <authorList>
            <person name="Afonso C.L."/>
            <person name="Miller P.J."/>
            <person name="Scott M.A."/>
            <person name="Spackman E."/>
            <person name="Goraichik I."/>
            <person name="Dimitrov K.M."/>
            <person name="Suarez D.L."/>
            <person name="Swayne D.E."/>
        </authorList>
    </citation>
    <scope>NUCLEOTIDE SEQUENCE [LARGE SCALE GENOMIC DNA]</scope>
    <source>
        <strain evidence="1 2">ATCC 9172</strain>
    </source>
</reference>